<dbReference type="PANTHER" id="PTHR36115">
    <property type="entry name" value="PROLINE-RICH ANTIGEN HOMOLOG-RELATED"/>
    <property type="match status" value="1"/>
</dbReference>
<proteinExistence type="predicted"/>
<comment type="subcellular location">
    <subcellularLocation>
        <location evidence="1">Cell membrane</location>
        <topology evidence="1">Multi-pass membrane protein</topology>
    </subcellularLocation>
</comment>
<feature type="transmembrane region" description="Helical" evidence="6">
    <location>
        <begin position="152"/>
        <end position="169"/>
    </location>
</feature>
<name>A0ABV9BXL8_9GAMM</name>
<evidence type="ECO:0000256" key="4">
    <source>
        <dbReference type="ARBA" id="ARBA00022989"/>
    </source>
</evidence>
<keyword evidence="2" id="KW-1003">Cell membrane</keyword>
<feature type="domain" description="RDD" evidence="7">
    <location>
        <begin position="35"/>
        <end position="181"/>
    </location>
</feature>
<evidence type="ECO:0000256" key="5">
    <source>
        <dbReference type="ARBA" id="ARBA00023136"/>
    </source>
</evidence>
<gene>
    <name evidence="8" type="ORF">ACFO5W_01865</name>
</gene>
<evidence type="ECO:0000256" key="2">
    <source>
        <dbReference type="ARBA" id="ARBA00022475"/>
    </source>
</evidence>
<evidence type="ECO:0000256" key="1">
    <source>
        <dbReference type="ARBA" id="ARBA00004651"/>
    </source>
</evidence>
<dbReference type="PANTHER" id="PTHR36115:SF10">
    <property type="entry name" value="RDD DOMAIN-CONTAINING PROTEIN"/>
    <property type="match status" value="1"/>
</dbReference>
<organism evidence="8 9">
    <name type="scientific">Dyella halodurans</name>
    <dbReference type="NCBI Taxonomy" id="1920171"/>
    <lineage>
        <taxon>Bacteria</taxon>
        <taxon>Pseudomonadati</taxon>
        <taxon>Pseudomonadota</taxon>
        <taxon>Gammaproteobacteria</taxon>
        <taxon>Lysobacterales</taxon>
        <taxon>Rhodanobacteraceae</taxon>
        <taxon>Dyella</taxon>
    </lineage>
</organism>
<dbReference type="InterPro" id="IPR051791">
    <property type="entry name" value="Pra-immunoreactive"/>
</dbReference>
<evidence type="ECO:0000313" key="8">
    <source>
        <dbReference type="EMBL" id="MFC4525371.1"/>
    </source>
</evidence>
<feature type="transmembrane region" description="Helical" evidence="6">
    <location>
        <begin position="40"/>
        <end position="61"/>
    </location>
</feature>
<dbReference type="Proteomes" id="UP001595961">
    <property type="component" value="Unassembled WGS sequence"/>
</dbReference>
<reference evidence="9" key="1">
    <citation type="journal article" date="2019" name="Int. J. Syst. Evol. Microbiol.">
        <title>The Global Catalogue of Microorganisms (GCM) 10K type strain sequencing project: providing services to taxonomists for standard genome sequencing and annotation.</title>
        <authorList>
            <consortium name="The Broad Institute Genomics Platform"/>
            <consortium name="The Broad Institute Genome Sequencing Center for Infectious Disease"/>
            <person name="Wu L."/>
            <person name="Ma J."/>
        </authorList>
    </citation>
    <scope>NUCLEOTIDE SEQUENCE [LARGE SCALE GENOMIC DNA]</scope>
    <source>
        <strain evidence="9">CCM 4481</strain>
    </source>
</reference>
<dbReference type="EMBL" id="JBHSGA010000003">
    <property type="protein sequence ID" value="MFC4525371.1"/>
    <property type="molecule type" value="Genomic_DNA"/>
</dbReference>
<evidence type="ECO:0000256" key="3">
    <source>
        <dbReference type="ARBA" id="ARBA00022692"/>
    </source>
</evidence>
<dbReference type="RefSeq" id="WP_266149714.1">
    <property type="nucleotide sequence ID" value="NZ_CP064028.1"/>
</dbReference>
<sequence length="189" mass="20694">MDAMLAAGHVVCKRSLLPAALLMTSSTLSAAMPCPLWRRLLALVYDLLAVVAIVMVVGYVCQRVTGGTLIRTDGHARIAWWYQPLQALVVSAYFVVSWLRGGQTLGMRPWRIRLIASGGGRPTLVQALIRLLVAASPMLLLGLTPWVGTRGAVWAVVIGWAGWFAVAAFDPRRRALHDLVARTELRRID</sequence>
<protein>
    <submittedName>
        <fullName evidence="8">RDD family protein</fullName>
    </submittedName>
</protein>
<keyword evidence="5 6" id="KW-0472">Membrane</keyword>
<evidence type="ECO:0000313" key="9">
    <source>
        <dbReference type="Proteomes" id="UP001595961"/>
    </source>
</evidence>
<dbReference type="Pfam" id="PF06271">
    <property type="entry name" value="RDD"/>
    <property type="match status" value="1"/>
</dbReference>
<evidence type="ECO:0000259" key="7">
    <source>
        <dbReference type="Pfam" id="PF06271"/>
    </source>
</evidence>
<keyword evidence="4 6" id="KW-1133">Transmembrane helix</keyword>
<keyword evidence="9" id="KW-1185">Reference proteome</keyword>
<feature type="transmembrane region" description="Helical" evidence="6">
    <location>
        <begin position="127"/>
        <end position="146"/>
    </location>
</feature>
<accession>A0ABV9BXL8</accession>
<comment type="caution">
    <text evidence="8">The sequence shown here is derived from an EMBL/GenBank/DDBJ whole genome shotgun (WGS) entry which is preliminary data.</text>
</comment>
<dbReference type="InterPro" id="IPR010432">
    <property type="entry name" value="RDD"/>
</dbReference>
<evidence type="ECO:0000256" key="6">
    <source>
        <dbReference type="SAM" id="Phobius"/>
    </source>
</evidence>
<keyword evidence="3 6" id="KW-0812">Transmembrane</keyword>